<proteinExistence type="predicted"/>
<keyword evidence="1" id="KW-1133">Transmembrane helix</keyword>
<organism evidence="2 3">
    <name type="scientific">Plasmodium coatneyi</name>
    <dbReference type="NCBI Taxonomy" id="208452"/>
    <lineage>
        <taxon>Eukaryota</taxon>
        <taxon>Sar</taxon>
        <taxon>Alveolata</taxon>
        <taxon>Apicomplexa</taxon>
        <taxon>Aconoidasida</taxon>
        <taxon>Haemosporida</taxon>
        <taxon>Plasmodiidae</taxon>
        <taxon>Plasmodium</taxon>
    </lineage>
</organism>
<dbReference type="VEuPathDB" id="PlasmoDB:PCOAH_00047550"/>
<evidence type="ECO:0000256" key="1">
    <source>
        <dbReference type="SAM" id="Phobius"/>
    </source>
</evidence>
<sequence length="97" mass="10716">MTSDINAMAGEALKTINNGLPNILSANEISPNRAIIFVLAITLLVMYMALVLTVGVPFNQGYEVVNPDYLFIIVDDDTSPSEIEQEISEQLEMYHPD</sequence>
<dbReference type="RefSeq" id="XP_019916761.1">
    <property type="nucleotide sequence ID" value="XM_020061538.1"/>
</dbReference>
<dbReference type="EMBL" id="CP016250">
    <property type="protein sequence ID" value="ANQ10066.1"/>
    <property type="molecule type" value="Genomic_DNA"/>
</dbReference>
<feature type="transmembrane region" description="Helical" evidence="1">
    <location>
        <begin position="34"/>
        <end position="58"/>
    </location>
</feature>
<keyword evidence="3" id="KW-1185">Reference proteome</keyword>
<keyword evidence="1" id="KW-0472">Membrane</keyword>
<keyword evidence="1" id="KW-0812">Transmembrane</keyword>
<evidence type="ECO:0000313" key="2">
    <source>
        <dbReference type="EMBL" id="ANQ10066.1"/>
    </source>
</evidence>
<protein>
    <submittedName>
        <fullName evidence="2">Uncharacterized protein</fullName>
    </submittedName>
</protein>
<dbReference type="KEGG" id="pcot:PCOAH_00047550"/>
<accession>A0A1B1E4Y7</accession>
<name>A0A1B1E4Y7_9APIC</name>
<evidence type="ECO:0000313" key="3">
    <source>
        <dbReference type="Proteomes" id="UP000092716"/>
    </source>
</evidence>
<dbReference type="OrthoDB" id="387088at2759"/>
<gene>
    <name evidence="2" type="ORF">PCOAH_00047550</name>
</gene>
<dbReference type="Proteomes" id="UP000092716">
    <property type="component" value="Chromosome 12"/>
</dbReference>
<reference evidence="3" key="1">
    <citation type="submission" date="2016-06" db="EMBL/GenBank/DDBJ databases">
        <title>First high quality genome sequence of Plasmodium coatneyi using continuous long reads from single molecule, real-time sequencing.</title>
        <authorList>
            <person name="Chien J.-T."/>
            <person name="Pakala S.B."/>
            <person name="Geraldo J.A."/>
            <person name="Lapp S.A."/>
            <person name="Barnwell J.W."/>
            <person name="Kissinger J.C."/>
            <person name="Galinski M.R."/>
            <person name="Humphrey J.C."/>
        </authorList>
    </citation>
    <scope>NUCLEOTIDE SEQUENCE [LARGE SCALE GENOMIC DNA]</scope>
    <source>
        <strain evidence="3">Hackeri</strain>
    </source>
</reference>
<dbReference type="AlphaFoldDB" id="A0A1B1E4Y7"/>
<dbReference type="GeneID" id="30911486"/>